<proteinExistence type="predicted"/>
<evidence type="ECO:0000313" key="1">
    <source>
        <dbReference type="EMBL" id="KAI6080924.1"/>
    </source>
</evidence>
<keyword evidence="2" id="KW-1185">Reference proteome</keyword>
<reference evidence="1 2" key="1">
    <citation type="journal article" date="2022" name="New Phytol.">
        <title>Ecological generalism drives hyperdiversity of secondary metabolite gene clusters in xylarialean endophytes.</title>
        <authorList>
            <person name="Franco M.E.E."/>
            <person name="Wisecaver J.H."/>
            <person name="Arnold A.E."/>
            <person name="Ju Y.M."/>
            <person name="Slot J.C."/>
            <person name="Ahrendt S."/>
            <person name="Moore L.P."/>
            <person name="Eastman K.E."/>
            <person name="Scott K."/>
            <person name="Konkel Z."/>
            <person name="Mondo S.J."/>
            <person name="Kuo A."/>
            <person name="Hayes R.D."/>
            <person name="Haridas S."/>
            <person name="Andreopoulos B."/>
            <person name="Riley R."/>
            <person name="LaButti K."/>
            <person name="Pangilinan J."/>
            <person name="Lipzen A."/>
            <person name="Amirebrahimi M."/>
            <person name="Yan J."/>
            <person name="Adam C."/>
            <person name="Keymanesh K."/>
            <person name="Ng V."/>
            <person name="Louie K."/>
            <person name="Northen T."/>
            <person name="Drula E."/>
            <person name="Henrissat B."/>
            <person name="Hsieh H.M."/>
            <person name="Youens-Clark K."/>
            <person name="Lutzoni F."/>
            <person name="Miadlikowska J."/>
            <person name="Eastwood D.C."/>
            <person name="Hamelin R.C."/>
            <person name="Grigoriev I.V."/>
            <person name="U'Ren J.M."/>
        </authorList>
    </citation>
    <scope>NUCLEOTIDE SEQUENCE [LARGE SCALE GENOMIC DNA]</scope>
    <source>
        <strain evidence="1 2">ER1909</strain>
    </source>
</reference>
<organism evidence="1 2">
    <name type="scientific">Hypoxylon rubiginosum</name>
    <dbReference type="NCBI Taxonomy" id="110542"/>
    <lineage>
        <taxon>Eukaryota</taxon>
        <taxon>Fungi</taxon>
        <taxon>Dikarya</taxon>
        <taxon>Ascomycota</taxon>
        <taxon>Pezizomycotina</taxon>
        <taxon>Sordariomycetes</taxon>
        <taxon>Xylariomycetidae</taxon>
        <taxon>Xylariales</taxon>
        <taxon>Hypoxylaceae</taxon>
        <taxon>Hypoxylon</taxon>
    </lineage>
</organism>
<protein>
    <submittedName>
        <fullName evidence="1">Uncharacterized protein</fullName>
    </submittedName>
</protein>
<evidence type="ECO:0000313" key="2">
    <source>
        <dbReference type="Proteomes" id="UP001497680"/>
    </source>
</evidence>
<accession>A0ACC0CKL2</accession>
<dbReference type="EMBL" id="MU394415">
    <property type="protein sequence ID" value="KAI6080924.1"/>
    <property type="molecule type" value="Genomic_DNA"/>
</dbReference>
<gene>
    <name evidence="1" type="ORF">F4821DRAFT_273491</name>
</gene>
<dbReference type="Proteomes" id="UP001497680">
    <property type="component" value="Unassembled WGS sequence"/>
</dbReference>
<sequence length="402" mass="45663">MFASLESIYPLTNVSRKDLASLCDVLWNWRPCANWVTERPCHQRAKGVACLCQRAETMTPFFDFYREVTAFYVPELACNSNPALRTHDDLRRIVQYIKDRPDDTRLQLTKQHFEKCTASNPKRLPSNDQNRAFNIAARIMTMLTCSTEGQSDGLLEAGSQPTPWYNDQSFNQFINSAISKQNTVAFELHDSAPLSMKLPPGSITAKRLRKLAKLKIIPTNDLRNHLLLDETGGTVSIYHYTSILRQQLRAYQDGDVQKGSGPTTGHKVTLSKELIVETLNTLKCVIFPMEPESQSILRSLVARDGFDPDSCRPDASSWQHPEGDSIRYEYWGSRLLRLYDELENPTPRGFLESWLERRSGARYVMLVTLAGVVIAILLGILGLAVGIFQAWISWQQWQHPIA</sequence>
<name>A0ACC0CKL2_9PEZI</name>
<comment type="caution">
    <text evidence="1">The sequence shown here is derived from an EMBL/GenBank/DDBJ whole genome shotgun (WGS) entry which is preliminary data.</text>
</comment>